<dbReference type="NCBIfam" id="TIGR01245">
    <property type="entry name" value="trpD"/>
    <property type="match status" value="1"/>
</dbReference>
<dbReference type="Gene3D" id="3.40.1030.10">
    <property type="entry name" value="Nucleoside phosphorylase/phosphoribosyltransferase catalytic domain"/>
    <property type="match status" value="1"/>
</dbReference>
<gene>
    <name evidence="5" type="ORF">EV44_g5878</name>
</gene>
<dbReference type="Proteomes" id="UP000030854">
    <property type="component" value="Unassembled WGS sequence"/>
</dbReference>
<keyword evidence="2 5" id="KW-0808">Transferase</keyword>
<dbReference type="InterPro" id="IPR005940">
    <property type="entry name" value="Anthranilate_Pribosyl_Tfrase"/>
</dbReference>
<feature type="domain" description="Glycosyl transferase family 3 N-terminal" evidence="4">
    <location>
        <begin position="33"/>
        <end position="86"/>
    </location>
</feature>
<reference evidence="5 6" key="1">
    <citation type="journal article" date="2014" name="BMC Genomics">
        <title>Adaptive genomic structural variation in the grape powdery mildew pathogen, Erysiphe necator.</title>
        <authorList>
            <person name="Jones L."/>
            <person name="Riaz S."/>
            <person name="Morales-Cruz A."/>
            <person name="Amrine K.C."/>
            <person name="McGuire B."/>
            <person name="Gubler W.D."/>
            <person name="Walker M.A."/>
            <person name="Cantu D."/>
        </authorList>
    </citation>
    <scope>NUCLEOTIDE SEQUENCE [LARGE SCALE GENOMIC DNA]</scope>
    <source>
        <strain evidence="6">c</strain>
    </source>
</reference>
<dbReference type="SUPFAM" id="SSF52418">
    <property type="entry name" value="Nucleoside phosphorylase/phosphoribosyltransferase catalytic domain"/>
    <property type="match status" value="1"/>
</dbReference>
<name>A0A0B1PBT8_UNCNE</name>
<dbReference type="HOGENOM" id="CLU_034315_2_0_1"/>
<accession>A0A0B1PBT8</accession>
<dbReference type="AlphaFoldDB" id="A0A0B1PBT8"/>
<feature type="domain" description="Glycosyl transferase family 3" evidence="3">
    <location>
        <begin position="115"/>
        <end position="417"/>
    </location>
</feature>
<dbReference type="Pfam" id="PF02885">
    <property type="entry name" value="Glycos_trans_3N"/>
    <property type="match status" value="1"/>
</dbReference>
<evidence type="ECO:0000313" key="6">
    <source>
        <dbReference type="Proteomes" id="UP000030854"/>
    </source>
</evidence>
<dbReference type="GO" id="GO:0004048">
    <property type="term" value="F:anthranilate phosphoribosyltransferase activity"/>
    <property type="evidence" value="ECO:0007669"/>
    <property type="project" value="InterPro"/>
</dbReference>
<dbReference type="PANTHER" id="PTHR43285:SF2">
    <property type="entry name" value="ANTHRANILATE PHOSPHORIBOSYLTRANSFERASE"/>
    <property type="match status" value="1"/>
</dbReference>
<dbReference type="Gene3D" id="1.20.970.10">
    <property type="entry name" value="Transferase, Pyrimidine Nucleoside Phosphorylase, Chain C"/>
    <property type="match status" value="1"/>
</dbReference>
<dbReference type="OMA" id="GPMTNPA"/>
<dbReference type="InterPro" id="IPR000312">
    <property type="entry name" value="Glycosyl_Trfase_fam3"/>
</dbReference>
<dbReference type="GO" id="GO:0000162">
    <property type="term" value="P:L-tryptophan biosynthetic process"/>
    <property type="evidence" value="ECO:0007669"/>
    <property type="project" value="InterPro"/>
</dbReference>
<evidence type="ECO:0000313" key="5">
    <source>
        <dbReference type="EMBL" id="KHJ34134.1"/>
    </source>
</evidence>
<dbReference type="STRING" id="52586.A0A0B1PBT8"/>
<organism evidence="5 6">
    <name type="scientific">Uncinula necator</name>
    <name type="common">Grape powdery mildew</name>
    <dbReference type="NCBI Taxonomy" id="52586"/>
    <lineage>
        <taxon>Eukaryota</taxon>
        <taxon>Fungi</taxon>
        <taxon>Dikarya</taxon>
        <taxon>Ascomycota</taxon>
        <taxon>Pezizomycotina</taxon>
        <taxon>Leotiomycetes</taxon>
        <taxon>Erysiphales</taxon>
        <taxon>Erysiphaceae</taxon>
        <taxon>Erysiphe</taxon>
    </lineage>
</organism>
<evidence type="ECO:0000256" key="2">
    <source>
        <dbReference type="ARBA" id="ARBA00022679"/>
    </source>
</evidence>
<dbReference type="InterPro" id="IPR035902">
    <property type="entry name" value="Nuc_phospho_transferase"/>
</dbReference>
<proteinExistence type="predicted"/>
<protein>
    <submittedName>
        <fullName evidence="5">Putative anthranilate phosphoribosyltransferase</fullName>
    </submittedName>
</protein>
<dbReference type="Pfam" id="PF00591">
    <property type="entry name" value="Glycos_transf_3"/>
    <property type="match status" value="1"/>
</dbReference>
<sequence>MSDNVKNNSPPSYQTIPITTLLQRMWPSPSDSNVTAEEIAQVISYLFTNQLSLVQAGALLTCLHFTGWELRPDVLAKCALSMRKAAVPVDLDSLSTVISRKITARNFMSHYKGGLCDIVGTGGDSHNTFNVSTTSSILASALLQIAKHGNRASTSKSGSADILQSMQPVAPDLDNVSPKNICQIYEKTNYAFLFASNFHPGMRYVAPIRKELGWRTIFNILGPLTNPVEQLLEARVLGVASREIGSLYAEALKIQGVKKALIVCGEENLDEISCAGKTYCWKLNDSSSIHPEESTDSFSSDNGDDLIKIESFSLEPADFGLPSHPLVQVSPGKEPKENANILLKILQNQLAYDDPILHFVLMNTSALFVISGICEDDTSNMGTLDDGVIITERGPGGGRWKEGVRRARWAIESGEALRQWSSFVDLTTSNNG</sequence>
<evidence type="ECO:0000259" key="3">
    <source>
        <dbReference type="Pfam" id="PF00591"/>
    </source>
</evidence>
<evidence type="ECO:0000256" key="1">
    <source>
        <dbReference type="ARBA" id="ARBA00022676"/>
    </source>
</evidence>
<keyword evidence="1 5" id="KW-0328">Glycosyltransferase</keyword>
<dbReference type="InterPro" id="IPR017459">
    <property type="entry name" value="Glycosyl_Trfase_fam3_N_dom"/>
</dbReference>
<comment type="caution">
    <text evidence="5">The sequence shown here is derived from an EMBL/GenBank/DDBJ whole genome shotgun (WGS) entry which is preliminary data.</text>
</comment>
<dbReference type="GO" id="GO:0005829">
    <property type="term" value="C:cytosol"/>
    <property type="evidence" value="ECO:0007669"/>
    <property type="project" value="TreeGrafter"/>
</dbReference>
<keyword evidence="6" id="KW-1185">Reference proteome</keyword>
<dbReference type="FunFam" id="3.40.1030.10:FF:000010">
    <property type="entry name" value="Anthranilate phosphoribosyltransferase"/>
    <property type="match status" value="1"/>
</dbReference>
<dbReference type="EMBL" id="JNVN01001032">
    <property type="protein sequence ID" value="KHJ34134.1"/>
    <property type="molecule type" value="Genomic_DNA"/>
</dbReference>
<evidence type="ECO:0000259" key="4">
    <source>
        <dbReference type="Pfam" id="PF02885"/>
    </source>
</evidence>
<dbReference type="PANTHER" id="PTHR43285">
    <property type="entry name" value="ANTHRANILATE PHOSPHORIBOSYLTRANSFERASE"/>
    <property type="match status" value="1"/>
</dbReference>